<dbReference type="EMBL" id="NEDP02076648">
    <property type="protein sequence ID" value="OWF36280.1"/>
    <property type="molecule type" value="Genomic_DNA"/>
</dbReference>
<feature type="domain" description="OAR" evidence="11">
    <location>
        <begin position="260"/>
        <end position="273"/>
    </location>
</feature>
<dbReference type="AlphaFoldDB" id="A0A210PIG3"/>
<dbReference type="GO" id="GO:0000981">
    <property type="term" value="F:DNA-binding transcription factor activity, RNA polymerase II-specific"/>
    <property type="evidence" value="ECO:0007669"/>
    <property type="project" value="InterPro"/>
</dbReference>
<keyword evidence="4 7" id="KW-0371">Homeobox</keyword>
<evidence type="ECO:0000259" key="11">
    <source>
        <dbReference type="PROSITE" id="PS50803"/>
    </source>
</evidence>
<feature type="DNA-binding region" description="Homeobox" evidence="7">
    <location>
        <begin position="58"/>
        <end position="117"/>
    </location>
</feature>
<dbReference type="InterPro" id="IPR001356">
    <property type="entry name" value="HD"/>
</dbReference>
<comment type="subcellular location">
    <subcellularLocation>
        <location evidence="1 7 8">Nucleus</location>
    </subcellularLocation>
</comment>
<evidence type="ECO:0000256" key="6">
    <source>
        <dbReference type="ARBA" id="ARBA00067166"/>
    </source>
</evidence>
<comment type="similarity">
    <text evidence="2">Belongs to the paired homeobox family. Bicoid subfamily.</text>
</comment>
<evidence type="ECO:0000256" key="1">
    <source>
        <dbReference type="ARBA" id="ARBA00004123"/>
    </source>
</evidence>
<evidence type="ECO:0000259" key="10">
    <source>
        <dbReference type="PROSITE" id="PS50071"/>
    </source>
</evidence>
<keyword evidence="13" id="KW-1185">Reference proteome</keyword>
<dbReference type="Pfam" id="PF03826">
    <property type="entry name" value="OAR"/>
    <property type="match status" value="1"/>
</dbReference>
<evidence type="ECO:0000256" key="3">
    <source>
        <dbReference type="ARBA" id="ARBA00023125"/>
    </source>
</evidence>
<dbReference type="PROSITE" id="PS50803">
    <property type="entry name" value="OAR"/>
    <property type="match status" value="1"/>
</dbReference>
<reference evidence="12 13" key="1">
    <citation type="journal article" date="2017" name="Nat. Ecol. Evol.">
        <title>Scallop genome provides insights into evolution of bilaterian karyotype and development.</title>
        <authorList>
            <person name="Wang S."/>
            <person name="Zhang J."/>
            <person name="Jiao W."/>
            <person name="Li J."/>
            <person name="Xun X."/>
            <person name="Sun Y."/>
            <person name="Guo X."/>
            <person name="Huan P."/>
            <person name="Dong B."/>
            <person name="Zhang L."/>
            <person name="Hu X."/>
            <person name="Sun X."/>
            <person name="Wang J."/>
            <person name="Zhao C."/>
            <person name="Wang Y."/>
            <person name="Wang D."/>
            <person name="Huang X."/>
            <person name="Wang R."/>
            <person name="Lv J."/>
            <person name="Li Y."/>
            <person name="Zhang Z."/>
            <person name="Liu B."/>
            <person name="Lu W."/>
            <person name="Hui Y."/>
            <person name="Liang J."/>
            <person name="Zhou Z."/>
            <person name="Hou R."/>
            <person name="Li X."/>
            <person name="Liu Y."/>
            <person name="Li H."/>
            <person name="Ning X."/>
            <person name="Lin Y."/>
            <person name="Zhao L."/>
            <person name="Xing Q."/>
            <person name="Dou J."/>
            <person name="Li Y."/>
            <person name="Mao J."/>
            <person name="Guo H."/>
            <person name="Dou H."/>
            <person name="Li T."/>
            <person name="Mu C."/>
            <person name="Jiang W."/>
            <person name="Fu Q."/>
            <person name="Fu X."/>
            <person name="Miao Y."/>
            <person name="Liu J."/>
            <person name="Yu Q."/>
            <person name="Li R."/>
            <person name="Liao H."/>
            <person name="Li X."/>
            <person name="Kong Y."/>
            <person name="Jiang Z."/>
            <person name="Chourrout D."/>
            <person name="Li R."/>
            <person name="Bao Z."/>
        </authorList>
    </citation>
    <scope>NUCLEOTIDE SEQUENCE [LARGE SCALE GENOMIC DNA]</scope>
    <source>
        <strain evidence="12 13">PY_sf001</strain>
    </source>
</reference>
<feature type="compositionally biased region" description="Polar residues" evidence="9">
    <location>
        <begin position="37"/>
        <end position="48"/>
    </location>
</feature>
<name>A0A210PIG3_MIZYE</name>
<keyword evidence="5 7" id="KW-0539">Nucleus</keyword>
<evidence type="ECO:0000256" key="8">
    <source>
        <dbReference type="RuleBase" id="RU000682"/>
    </source>
</evidence>
<sequence>MEPNSSASLGLGDTLVHSTGMKEELMSGMKDMHPSKDSSNGSVGTPDSISDLDKPSKQKRHRTRFTPAQLNELERSFAKTHYPDIFMREELALRIGLTESRVQVWFQNRRAKWKKRKKTTNVFRTPGALLPSPGLSPFGPMNDTFCTFHPSDTRWSGMSGMSGMSNMGSPMNGNPLTLSSSLPRQGIAQSVGPQMSISGLGDVTLGNSMGMNGGAGLYSTGYGMTPASCSSQLTGSSSPTLPNTQMSCGMQEMGETWRGSSIATLRRKALEHTVTLTGFR</sequence>
<dbReference type="Gene3D" id="1.10.10.60">
    <property type="entry name" value="Homeodomain-like"/>
    <property type="match status" value="1"/>
</dbReference>
<evidence type="ECO:0000256" key="9">
    <source>
        <dbReference type="SAM" id="MobiDB-lite"/>
    </source>
</evidence>
<dbReference type="CDD" id="cd00086">
    <property type="entry name" value="homeodomain"/>
    <property type="match status" value="1"/>
</dbReference>
<dbReference type="Pfam" id="PF00046">
    <property type="entry name" value="Homeodomain"/>
    <property type="match status" value="1"/>
</dbReference>
<feature type="region of interest" description="Disordered" evidence="9">
    <location>
        <begin position="1"/>
        <end position="64"/>
    </location>
</feature>
<evidence type="ECO:0000256" key="5">
    <source>
        <dbReference type="ARBA" id="ARBA00023242"/>
    </source>
</evidence>
<dbReference type="SUPFAM" id="SSF46689">
    <property type="entry name" value="Homeodomain-like"/>
    <property type="match status" value="1"/>
</dbReference>
<protein>
    <recommendedName>
        <fullName evidence="6">Homeobox protein orthopedia</fullName>
    </recommendedName>
</protein>
<dbReference type="InterPro" id="IPR017970">
    <property type="entry name" value="Homeobox_CS"/>
</dbReference>
<dbReference type="InterPro" id="IPR003654">
    <property type="entry name" value="OAR_dom"/>
</dbReference>
<evidence type="ECO:0000256" key="4">
    <source>
        <dbReference type="ARBA" id="ARBA00023155"/>
    </source>
</evidence>
<dbReference type="PANTHER" id="PTHR46770:SF1">
    <property type="entry name" value="HOMEOBOX PROTEIN ORTHOPEDIA"/>
    <property type="match status" value="1"/>
</dbReference>
<evidence type="ECO:0000256" key="2">
    <source>
        <dbReference type="ARBA" id="ARBA00006503"/>
    </source>
</evidence>
<proteinExistence type="inferred from homology"/>
<dbReference type="PRINTS" id="PR00031">
    <property type="entry name" value="HTHREPRESSR"/>
</dbReference>
<dbReference type="GO" id="GO:0030182">
    <property type="term" value="P:neuron differentiation"/>
    <property type="evidence" value="ECO:0007669"/>
    <property type="project" value="TreeGrafter"/>
</dbReference>
<dbReference type="PROSITE" id="PS50071">
    <property type="entry name" value="HOMEOBOX_2"/>
    <property type="match status" value="1"/>
</dbReference>
<organism evidence="12 13">
    <name type="scientific">Mizuhopecten yessoensis</name>
    <name type="common">Japanese scallop</name>
    <name type="synonym">Patinopecten yessoensis</name>
    <dbReference type="NCBI Taxonomy" id="6573"/>
    <lineage>
        <taxon>Eukaryota</taxon>
        <taxon>Metazoa</taxon>
        <taxon>Spiralia</taxon>
        <taxon>Lophotrochozoa</taxon>
        <taxon>Mollusca</taxon>
        <taxon>Bivalvia</taxon>
        <taxon>Autobranchia</taxon>
        <taxon>Pteriomorphia</taxon>
        <taxon>Pectinida</taxon>
        <taxon>Pectinoidea</taxon>
        <taxon>Pectinidae</taxon>
        <taxon>Mizuhopecten</taxon>
    </lineage>
</organism>
<dbReference type="GO" id="GO:0003677">
    <property type="term" value="F:DNA binding"/>
    <property type="evidence" value="ECO:0007669"/>
    <property type="project" value="UniProtKB-UniRule"/>
</dbReference>
<keyword evidence="3 7" id="KW-0238">DNA-binding</keyword>
<evidence type="ECO:0000313" key="12">
    <source>
        <dbReference type="EMBL" id="OWF36280.1"/>
    </source>
</evidence>
<evidence type="ECO:0000313" key="13">
    <source>
        <dbReference type="Proteomes" id="UP000242188"/>
    </source>
</evidence>
<dbReference type="Proteomes" id="UP000242188">
    <property type="component" value="Unassembled WGS sequence"/>
</dbReference>
<dbReference type="InterPro" id="IPR000047">
    <property type="entry name" value="HTH_motif"/>
</dbReference>
<dbReference type="FunFam" id="1.10.10.60:FF:000719">
    <property type="entry name" value="Homeobox protein orthopedia-like Protein"/>
    <property type="match status" value="1"/>
</dbReference>
<dbReference type="STRING" id="6573.A0A210PIG3"/>
<dbReference type="InterPro" id="IPR051895">
    <property type="entry name" value="OTP_Homeobox"/>
</dbReference>
<dbReference type="InterPro" id="IPR009057">
    <property type="entry name" value="Homeodomain-like_sf"/>
</dbReference>
<dbReference type="PROSITE" id="PS00027">
    <property type="entry name" value="HOMEOBOX_1"/>
    <property type="match status" value="1"/>
</dbReference>
<gene>
    <name evidence="12" type="ORF">KP79_PYT14621</name>
</gene>
<dbReference type="PANTHER" id="PTHR46770">
    <property type="entry name" value="HOMEOBOX PROTEIN ORTHOPEDIA"/>
    <property type="match status" value="1"/>
</dbReference>
<dbReference type="SMART" id="SM00389">
    <property type="entry name" value="HOX"/>
    <property type="match status" value="1"/>
</dbReference>
<feature type="domain" description="Homeobox" evidence="10">
    <location>
        <begin position="56"/>
        <end position="116"/>
    </location>
</feature>
<feature type="compositionally biased region" description="Basic and acidic residues" evidence="9">
    <location>
        <begin position="20"/>
        <end position="36"/>
    </location>
</feature>
<dbReference type="OrthoDB" id="6159439at2759"/>
<dbReference type="GO" id="GO:0005634">
    <property type="term" value="C:nucleus"/>
    <property type="evidence" value="ECO:0007669"/>
    <property type="project" value="UniProtKB-SubCell"/>
</dbReference>
<evidence type="ECO:0000256" key="7">
    <source>
        <dbReference type="PROSITE-ProRule" id="PRU00108"/>
    </source>
</evidence>
<comment type="caution">
    <text evidence="12">The sequence shown here is derived from an EMBL/GenBank/DDBJ whole genome shotgun (WGS) entry which is preliminary data.</text>
</comment>
<accession>A0A210PIG3</accession>